<dbReference type="PANTHER" id="PTHR43780:SF2">
    <property type="entry name" value="1-AMINOCYCLOPROPANE-1-CARBOXYLATE DEAMINASE-RELATED"/>
    <property type="match status" value="1"/>
</dbReference>
<dbReference type="PANTHER" id="PTHR43780">
    <property type="entry name" value="1-AMINOCYCLOPROPANE-1-CARBOXYLATE DEAMINASE-RELATED"/>
    <property type="match status" value="1"/>
</dbReference>
<dbReference type="PATRIC" id="fig|1502723.3.peg.5657"/>
<dbReference type="Gene3D" id="3.40.50.1100">
    <property type="match status" value="2"/>
</dbReference>
<dbReference type="OrthoDB" id="9801249at2"/>
<dbReference type="AlphaFoldDB" id="A0A0D8BJN4"/>
<dbReference type="SUPFAM" id="SSF53686">
    <property type="entry name" value="Tryptophan synthase beta subunit-like PLP-dependent enzymes"/>
    <property type="match status" value="1"/>
</dbReference>
<dbReference type="GO" id="GO:1901605">
    <property type="term" value="P:alpha-amino acid metabolic process"/>
    <property type="evidence" value="ECO:0007669"/>
    <property type="project" value="UniProtKB-ARBA"/>
</dbReference>
<dbReference type="Proteomes" id="UP000032545">
    <property type="component" value="Unassembled WGS sequence"/>
</dbReference>
<evidence type="ECO:0000256" key="1">
    <source>
        <dbReference type="ARBA" id="ARBA00001933"/>
    </source>
</evidence>
<dbReference type="GO" id="GO:0008660">
    <property type="term" value="F:1-aminocyclopropane-1-carboxylate deaminase activity"/>
    <property type="evidence" value="ECO:0007669"/>
    <property type="project" value="UniProtKB-EC"/>
</dbReference>
<keyword evidence="7" id="KW-0378">Hydrolase</keyword>
<evidence type="ECO:0000256" key="3">
    <source>
        <dbReference type="ARBA" id="ARBA00022898"/>
    </source>
</evidence>
<dbReference type="InterPro" id="IPR036052">
    <property type="entry name" value="TrpB-like_PALP_sf"/>
</dbReference>
<organism evidence="7 8">
    <name type="scientific">Frankia torreyi</name>
    <dbReference type="NCBI Taxonomy" id="1856"/>
    <lineage>
        <taxon>Bacteria</taxon>
        <taxon>Bacillati</taxon>
        <taxon>Actinomycetota</taxon>
        <taxon>Actinomycetes</taxon>
        <taxon>Frankiales</taxon>
        <taxon>Frankiaceae</taxon>
        <taxon>Frankia</taxon>
    </lineage>
</organism>
<feature type="active site" description="Nucleophile" evidence="4">
    <location>
        <position position="71"/>
    </location>
</feature>
<comment type="caution">
    <text evidence="7">The sequence shown here is derived from an EMBL/GenBank/DDBJ whole genome shotgun (WGS) entry which is preliminary data.</text>
</comment>
<comment type="cofactor">
    <cofactor evidence="1">
        <name>pyridoxal 5'-phosphate</name>
        <dbReference type="ChEBI" id="CHEBI:597326"/>
    </cofactor>
</comment>
<proteinExistence type="inferred from homology"/>
<evidence type="ECO:0000256" key="2">
    <source>
        <dbReference type="ARBA" id="ARBA00008639"/>
    </source>
</evidence>
<accession>A0A0D8BJN4</accession>
<feature type="domain" description="Tryptophan synthase beta chain-like PALP" evidence="6">
    <location>
        <begin position="12"/>
        <end position="289"/>
    </location>
</feature>
<dbReference type="PIRSF" id="PIRSF006278">
    <property type="entry name" value="ACCD_DCysDesulf"/>
    <property type="match status" value="1"/>
</dbReference>
<keyword evidence="8" id="KW-1185">Reference proteome</keyword>
<evidence type="ECO:0000256" key="5">
    <source>
        <dbReference type="PIRSR" id="PIRSR006278-2"/>
    </source>
</evidence>
<dbReference type="GO" id="GO:0019148">
    <property type="term" value="F:D-cysteine desulfhydrase activity"/>
    <property type="evidence" value="ECO:0007669"/>
    <property type="project" value="TreeGrafter"/>
</dbReference>
<protein>
    <submittedName>
        <fullName evidence="7">1-aminocyclopropane-1-carboxylate deaminase</fullName>
        <ecNumber evidence="7">3.5.99.7</ecNumber>
    </submittedName>
</protein>
<evidence type="ECO:0000256" key="4">
    <source>
        <dbReference type="PIRSR" id="PIRSR006278-1"/>
    </source>
</evidence>
<dbReference type="InterPro" id="IPR001926">
    <property type="entry name" value="TrpB-like_PALP"/>
</dbReference>
<evidence type="ECO:0000313" key="8">
    <source>
        <dbReference type="Proteomes" id="UP000032545"/>
    </source>
</evidence>
<name>A0A0D8BJN4_9ACTN</name>
<comment type="similarity">
    <text evidence="2">Belongs to the ACC deaminase/D-cysteine desulfhydrase family.</text>
</comment>
<evidence type="ECO:0000313" key="7">
    <source>
        <dbReference type="EMBL" id="KJE24341.1"/>
    </source>
</evidence>
<dbReference type="Pfam" id="PF00291">
    <property type="entry name" value="PALP"/>
    <property type="match status" value="1"/>
</dbReference>
<reference evidence="7 8" key="2">
    <citation type="journal article" date="2016" name="Genome Announc.">
        <title>Permanent Draft Genome Sequences for Two Variants of Frankia sp. Strain CpI1, the First Frankia Strain Isolated from Root Nodules of Comptonia peregrina.</title>
        <authorList>
            <person name="Oshone R."/>
            <person name="Hurst S.G.IV."/>
            <person name="Abebe-Akele F."/>
            <person name="Simpson S."/>
            <person name="Morris K."/>
            <person name="Thomas W.K."/>
            <person name="Tisa L.S."/>
        </authorList>
    </citation>
    <scope>NUCLEOTIDE SEQUENCE [LARGE SCALE GENOMIC DNA]</scope>
    <source>
        <strain evidence="8">CpI1-S</strain>
    </source>
</reference>
<dbReference type="EMBL" id="JYFN01000007">
    <property type="protein sequence ID" value="KJE24341.1"/>
    <property type="molecule type" value="Genomic_DNA"/>
</dbReference>
<gene>
    <name evidence="7" type="ORF">FF36_01416</name>
</gene>
<feature type="modified residue" description="N6-(pyridoxal phosphate)lysine" evidence="5">
    <location>
        <position position="44"/>
    </location>
</feature>
<dbReference type="RefSeq" id="WP_044884115.1">
    <property type="nucleotide sequence ID" value="NZ_JYFN01000007.1"/>
</dbReference>
<sequence length="313" mass="33305">MGGFPLPALPSPLEEIADARLGARGVRLLLKRDDLIHRDIPGNKWRKLRGNLDEARRLGHDTLLTFGGAYSNHIRAVAAAGRLFGLRTVGVIRGEEHLPLNPTLRFAVDAGMRLAYLDRTSYRAKTSAAVVERLSAEFGAFYLLPEGGSNALGVRGCAALPAEIDRPFDVLCCSCGTGGTLAGLAAGLAPGQRALGVPVLRGAGFLADDVDALQRAAFGANSGNWTMAYDFHFGGYARSTPELGRFIVDFHDRHGLGLEPVYEAKLLYALFALAEADAFAPGTTVVAVLNAVADGLGPDPRTGPSDDRHTRLY</sequence>
<evidence type="ECO:0000259" key="6">
    <source>
        <dbReference type="Pfam" id="PF00291"/>
    </source>
</evidence>
<dbReference type="EC" id="3.5.99.7" evidence="7"/>
<dbReference type="InterPro" id="IPR027278">
    <property type="entry name" value="ACCD_DCysDesulf"/>
</dbReference>
<keyword evidence="3 5" id="KW-0663">Pyridoxal phosphate</keyword>
<reference evidence="8" key="1">
    <citation type="submission" date="2015-02" db="EMBL/GenBank/DDBJ databases">
        <title>Draft Genome of Frankia sp. CpI1-S.</title>
        <authorList>
            <person name="Oshone R.T."/>
            <person name="Ngom M."/>
            <person name="Ghodhbane-Gtari F."/>
            <person name="Gtari M."/>
            <person name="Morris K."/>
            <person name="Thomas K."/>
            <person name="Sen A."/>
            <person name="Tisa L.S."/>
        </authorList>
    </citation>
    <scope>NUCLEOTIDE SEQUENCE [LARGE SCALE GENOMIC DNA]</scope>
    <source>
        <strain evidence="8">CpI1-S</strain>
    </source>
</reference>